<sequence>MAAIEELSGSGADSYIKHKGAGVKAFRSRTNPRTEHRVDLARAMDGKITAFADGVVPSLDWETVKDKFQPRSVKGGKGKTCPNAQLEGEMCIPLVEAFTSCMKDTFICENTSRHPDHGNDLTVYEKERCPDRLYPSDASTSDFNVKIKDSKDPNAFVDKVEDDKACIEYGEVKEAKKTADQIFSYAILQLARQYRTHLFSIYIHGGSAQLFRFDRAGVIVTKVFDYTSAPHLAQFLWRYTHATAAARGHDTTVTRYPTHYKGEVVERARKHLGLKNKVDPPYKFAVWEDDDKDGKPRYYYGGKPSFNGAHCITGRSTRAIPVWDDEGSMARQVSRSGDVRPESDSQYHSTLTQDHSTSKDFRLHMHYRLVMKEVCKGIFTTFTDTKQLITVLRDALIAHQDAYEKAKILHRDVSVGNILITEDGRGLLADWEFSRPLSEMPSRQTERIGTWQFISAALLSTDRPPHKLEDDLESFHHVFSWTALRHILNSLDPNALAEYLHFTYDYVAVPPNNEDGGPVQVNGGPFKESSMVSHRLSRYDFRPSIIHDLIADFEVAFATRYSTKSVHDQEDLAELLSEYEATEKAGDVGRKIRLARLSSHILPLNVSNLQLG</sequence>
<dbReference type="Pfam" id="PF17667">
    <property type="entry name" value="Pkinase_fungal"/>
    <property type="match status" value="2"/>
</dbReference>
<dbReference type="Gene3D" id="1.10.510.10">
    <property type="entry name" value="Transferase(Phosphotransferase) domain 1"/>
    <property type="match status" value="1"/>
</dbReference>
<dbReference type="AlphaFoldDB" id="A0A8H5CPX8"/>
<comment type="caution">
    <text evidence="3">The sequence shown here is derived from an EMBL/GenBank/DDBJ whole genome shotgun (WGS) entry which is preliminary data.</text>
</comment>
<feature type="domain" description="Fungal-type protein kinase" evidence="2">
    <location>
        <begin position="348"/>
        <end position="482"/>
    </location>
</feature>
<gene>
    <name evidence="3" type="ORF">D9758_011599</name>
</gene>
<dbReference type="Proteomes" id="UP000559256">
    <property type="component" value="Unassembled WGS sequence"/>
</dbReference>
<dbReference type="PROSITE" id="PS00109">
    <property type="entry name" value="PROTEIN_KINASE_TYR"/>
    <property type="match status" value="1"/>
</dbReference>
<keyword evidence="4" id="KW-1185">Reference proteome</keyword>
<dbReference type="InterPro" id="IPR008266">
    <property type="entry name" value="Tyr_kinase_AS"/>
</dbReference>
<dbReference type="EMBL" id="JAACJM010000117">
    <property type="protein sequence ID" value="KAF5344896.1"/>
    <property type="molecule type" value="Genomic_DNA"/>
</dbReference>
<dbReference type="InterPro" id="IPR040976">
    <property type="entry name" value="Pkinase_fungal"/>
</dbReference>
<evidence type="ECO:0000313" key="3">
    <source>
        <dbReference type="EMBL" id="KAF5344896.1"/>
    </source>
</evidence>
<dbReference type="InterPro" id="IPR011009">
    <property type="entry name" value="Kinase-like_dom_sf"/>
</dbReference>
<dbReference type="SUPFAM" id="SSF56112">
    <property type="entry name" value="Protein kinase-like (PK-like)"/>
    <property type="match status" value="1"/>
</dbReference>
<organism evidence="3 4">
    <name type="scientific">Tetrapyrgos nigripes</name>
    <dbReference type="NCBI Taxonomy" id="182062"/>
    <lineage>
        <taxon>Eukaryota</taxon>
        <taxon>Fungi</taxon>
        <taxon>Dikarya</taxon>
        <taxon>Basidiomycota</taxon>
        <taxon>Agaricomycotina</taxon>
        <taxon>Agaricomycetes</taxon>
        <taxon>Agaricomycetidae</taxon>
        <taxon>Agaricales</taxon>
        <taxon>Marasmiineae</taxon>
        <taxon>Marasmiaceae</taxon>
        <taxon>Tetrapyrgos</taxon>
    </lineage>
</organism>
<dbReference type="GO" id="GO:0004672">
    <property type="term" value="F:protein kinase activity"/>
    <property type="evidence" value="ECO:0007669"/>
    <property type="project" value="InterPro"/>
</dbReference>
<dbReference type="PANTHER" id="PTHR38248:SF2">
    <property type="entry name" value="FUNK1 11"/>
    <property type="match status" value="1"/>
</dbReference>
<feature type="domain" description="Fungal-type protein kinase" evidence="2">
    <location>
        <begin position="173"/>
        <end position="266"/>
    </location>
</feature>
<reference evidence="3 4" key="1">
    <citation type="journal article" date="2020" name="ISME J.">
        <title>Uncovering the hidden diversity of litter-decomposition mechanisms in mushroom-forming fungi.</title>
        <authorList>
            <person name="Floudas D."/>
            <person name="Bentzer J."/>
            <person name="Ahren D."/>
            <person name="Johansson T."/>
            <person name="Persson P."/>
            <person name="Tunlid A."/>
        </authorList>
    </citation>
    <scope>NUCLEOTIDE SEQUENCE [LARGE SCALE GENOMIC DNA]</scope>
    <source>
        <strain evidence="3 4">CBS 291.85</strain>
    </source>
</reference>
<evidence type="ECO:0000256" key="1">
    <source>
        <dbReference type="SAM" id="MobiDB-lite"/>
    </source>
</evidence>
<dbReference type="OrthoDB" id="2739948at2759"/>
<evidence type="ECO:0000313" key="4">
    <source>
        <dbReference type="Proteomes" id="UP000559256"/>
    </source>
</evidence>
<name>A0A8H5CPX8_9AGAR</name>
<protein>
    <recommendedName>
        <fullName evidence="2">Fungal-type protein kinase domain-containing protein</fullName>
    </recommendedName>
</protein>
<proteinExistence type="predicted"/>
<accession>A0A8H5CPX8</accession>
<evidence type="ECO:0000259" key="2">
    <source>
        <dbReference type="Pfam" id="PF17667"/>
    </source>
</evidence>
<dbReference type="PANTHER" id="PTHR38248">
    <property type="entry name" value="FUNK1 6"/>
    <property type="match status" value="1"/>
</dbReference>
<feature type="region of interest" description="Disordered" evidence="1">
    <location>
        <begin position="333"/>
        <end position="353"/>
    </location>
</feature>